<dbReference type="InterPro" id="IPR006108">
    <property type="entry name" value="3HC_DH_C"/>
</dbReference>
<dbReference type="PIRSF" id="PIRSF000105">
    <property type="entry name" value="HCDH"/>
    <property type="match status" value="1"/>
</dbReference>
<evidence type="ECO:0000313" key="15">
    <source>
        <dbReference type="Proteomes" id="UP000027725"/>
    </source>
</evidence>
<sequence>METGIVIGAGIMGTALARHFLKCGHRIALIDPDEAARAAAAAQIGPSEEFITAPTPEALPAAWGPCHFVIEAVPERLELKRQVLGALSRQFGPDTLIASNTSGLRAADLARDMTHPERFAIAHFFNPADLIPAVELVPAPATSPQTMDLWEALLTRSGKKVARLRADLPGFVANRLQHAMARECFHLLEAGVIDAEGLDTLTRYALGVRLALIGPILQRDLNGIDTHHAIARYLYPDLAANTTPAQVLDDKCAAGMLGRKTAQGFYTWDARQERRAQRVEALLPAVIALARQIETEENDDAEMGEQARGL</sequence>
<feature type="site" description="Important for catalytic activity" evidence="10">
    <location>
        <position position="123"/>
    </location>
</feature>
<dbReference type="EC" id="1.1.1.45" evidence="8"/>
<comment type="subunit">
    <text evidence="3">Homodimer.</text>
</comment>
<keyword evidence="5" id="KW-0597">Phosphoprotein</keyword>
<dbReference type="InterPro" id="IPR036291">
    <property type="entry name" value="NAD(P)-bd_dom_sf"/>
</dbReference>
<feature type="domain" description="3-hydroxyacyl-CoA dehydrogenase C-terminal" evidence="12">
    <location>
        <begin position="170"/>
        <end position="268"/>
    </location>
</feature>
<evidence type="ECO:0000256" key="10">
    <source>
        <dbReference type="PIRSR" id="PIRSR000105-1"/>
    </source>
</evidence>
<feature type="binding site" evidence="11">
    <location>
        <position position="102"/>
    </location>
    <ligand>
        <name>NAD(+)</name>
        <dbReference type="ChEBI" id="CHEBI:57540"/>
    </ligand>
</feature>
<evidence type="ECO:0000256" key="5">
    <source>
        <dbReference type="ARBA" id="ARBA00022553"/>
    </source>
</evidence>
<evidence type="ECO:0000259" key="12">
    <source>
        <dbReference type="Pfam" id="PF00725"/>
    </source>
</evidence>
<feature type="domain" description="3-hydroxyacyl-CoA dehydrogenase NAD binding" evidence="13">
    <location>
        <begin position="63"/>
        <end position="164"/>
    </location>
</feature>
<evidence type="ECO:0000256" key="4">
    <source>
        <dbReference type="ARBA" id="ARBA00022490"/>
    </source>
</evidence>
<feature type="binding site" evidence="11">
    <location>
        <begin position="8"/>
        <end position="13"/>
    </location>
    <ligand>
        <name>NAD(+)</name>
        <dbReference type="ChEBI" id="CHEBI:57540"/>
    </ligand>
</feature>
<protein>
    <recommendedName>
        <fullName evidence="9">L-gulonate 3-dehydrogenase</fullName>
        <ecNumber evidence="8">1.1.1.45</ecNumber>
    </recommendedName>
    <alternativeName>
        <fullName evidence="9">L-gulonate 3-dehydrogenase</fullName>
    </alternativeName>
</protein>
<proteinExistence type="inferred from homology"/>
<comment type="similarity">
    <text evidence="2">Belongs to the 3-hydroxyacyl-CoA dehydrogenase family.</text>
</comment>
<dbReference type="Pfam" id="PF02737">
    <property type="entry name" value="3HCDH_N"/>
    <property type="match status" value="2"/>
</dbReference>
<feature type="domain" description="3-hydroxyacyl-CoA dehydrogenase NAD binding" evidence="13">
    <location>
        <begin position="6"/>
        <end position="45"/>
    </location>
</feature>
<feature type="binding site" evidence="11">
    <location>
        <position position="75"/>
    </location>
    <ligand>
        <name>NAD(+)</name>
        <dbReference type="ChEBI" id="CHEBI:57540"/>
    </ligand>
</feature>
<organism evidence="14 15">
    <name type="scientific">Thioclava dalianensis</name>
    <dbReference type="NCBI Taxonomy" id="1185766"/>
    <lineage>
        <taxon>Bacteria</taxon>
        <taxon>Pseudomonadati</taxon>
        <taxon>Pseudomonadota</taxon>
        <taxon>Alphaproteobacteria</taxon>
        <taxon>Rhodobacterales</taxon>
        <taxon>Paracoccaceae</taxon>
        <taxon>Thioclava</taxon>
    </lineage>
</organism>
<dbReference type="InterPro" id="IPR008927">
    <property type="entry name" value="6-PGluconate_DH-like_C_sf"/>
</dbReference>
<dbReference type="eggNOG" id="COG1250">
    <property type="taxonomic scope" value="Bacteria"/>
</dbReference>
<dbReference type="Proteomes" id="UP000027725">
    <property type="component" value="Unassembled WGS sequence"/>
</dbReference>
<evidence type="ECO:0000256" key="11">
    <source>
        <dbReference type="PIRSR" id="PIRSR000105-2"/>
    </source>
</evidence>
<comment type="subcellular location">
    <subcellularLocation>
        <location evidence="1">Cytoplasm</location>
    </subcellularLocation>
</comment>
<dbReference type="GO" id="GO:0006631">
    <property type="term" value="P:fatty acid metabolic process"/>
    <property type="evidence" value="ECO:0007669"/>
    <property type="project" value="InterPro"/>
</dbReference>
<evidence type="ECO:0000313" key="14">
    <source>
        <dbReference type="EMBL" id="KEP70561.1"/>
    </source>
</evidence>
<evidence type="ECO:0000256" key="9">
    <source>
        <dbReference type="ARBA" id="ARBA00042709"/>
    </source>
</evidence>
<evidence type="ECO:0000259" key="13">
    <source>
        <dbReference type="Pfam" id="PF02737"/>
    </source>
</evidence>
<feature type="binding site" evidence="11">
    <location>
        <position position="80"/>
    </location>
    <ligand>
        <name>NAD(+)</name>
        <dbReference type="ChEBI" id="CHEBI:57540"/>
    </ligand>
</feature>
<gene>
    <name evidence="14" type="ORF">DL1_15750</name>
</gene>
<feature type="binding site" evidence="11">
    <location>
        <position position="126"/>
    </location>
    <ligand>
        <name>NAD(+)</name>
        <dbReference type="ChEBI" id="CHEBI:57540"/>
    </ligand>
</feature>
<dbReference type="AlphaFoldDB" id="A0A074TFP9"/>
<dbReference type="InterPro" id="IPR013328">
    <property type="entry name" value="6PGD_dom2"/>
</dbReference>
<dbReference type="GO" id="GO:0070403">
    <property type="term" value="F:NAD+ binding"/>
    <property type="evidence" value="ECO:0007669"/>
    <property type="project" value="InterPro"/>
</dbReference>
<evidence type="ECO:0000256" key="6">
    <source>
        <dbReference type="ARBA" id="ARBA00023002"/>
    </source>
</evidence>
<dbReference type="Pfam" id="PF00725">
    <property type="entry name" value="3HCDH"/>
    <property type="match status" value="1"/>
</dbReference>
<feature type="binding site" evidence="11">
    <location>
        <position position="31"/>
    </location>
    <ligand>
        <name>NAD(+)</name>
        <dbReference type="ChEBI" id="CHEBI:57540"/>
    </ligand>
</feature>
<dbReference type="PANTHER" id="PTHR48075:SF1">
    <property type="entry name" value="LAMBDA-CRYSTALLIN HOMOLOG"/>
    <property type="match status" value="1"/>
</dbReference>
<keyword evidence="4" id="KW-0963">Cytoplasm</keyword>
<dbReference type="RefSeq" id="WP_051693361.1">
    <property type="nucleotide sequence ID" value="NZ_FOVB01000002.1"/>
</dbReference>
<name>A0A074TFP9_9RHOB</name>
<evidence type="ECO:0000256" key="1">
    <source>
        <dbReference type="ARBA" id="ARBA00004496"/>
    </source>
</evidence>
<evidence type="ECO:0000256" key="2">
    <source>
        <dbReference type="ARBA" id="ARBA00009463"/>
    </source>
</evidence>
<evidence type="ECO:0000256" key="7">
    <source>
        <dbReference type="ARBA" id="ARBA00023027"/>
    </source>
</evidence>
<evidence type="ECO:0000256" key="3">
    <source>
        <dbReference type="ARBA" id="ARBA00011738"/>
    </source>
</evidence>
<keyword evidence="15" id="KW-1185">Reference proteome</keyword>
<dbReference type="STRING" id="1185766.SAMN05216224_102282"/>
<dbReference type="PANTHER" id="PTHR48075">
    <property type="entry name" value="3-HYDROXYACYL-COA DEHYDROGENASE FAMILY PROTEIN"/>
    <property type="match status" value="1"/>
</dbReference>
<dbReference type="GO" id="GO:0050104">
    <property type="term" value="F:L-gulonate 3-dehydrogenase activity"/>
    <property type="evidence" value="ECO:0007669"/>
    <property type="project" value="UniProtKB-EC"/>
</dbReference>
<reference evidence="14 15" key="1">
    <citation type="submission" date="2014-03" db="EMBL/GenBank/DDBJ databases">
        <title>The draft genome sequence of Thioclava dalianensis DLFJ1-1.</title>
        <authorList>
            <person name="Lai Q."/>
            <person name="Shao Z."/>
        </authorList>
    </citation>
    <scope>NUCLEOTIDE SEQUENCE [LARGE SCALE GENOMIC DNA]</scope>
    <source>
        <strain evidence="14 15">DLFJ1-1</strain>
    </source>
</reference>
<evidence type="ECO:0000256" key="8">
    <source>
        <dbReference type="ARBA" id="ARBA00038962"/>
    </source>
</evidence>
<keyword evidence="6 14" id="KW-0560">Oxidoreductase</keyword>
<accession>A0A074TFP9</accession>
<dbReference type="Gene3D" id="3.40.50.720">
    <property type="entry name" value="NAD(P)-binding Rossmann-like Domain"/>
    <property type="match status" value="1"/>
</dbReference>
<dbReference type="EMBL" id="JHEH01000005">
    <property type="protein sequence ID" value="KEP70561.1"/>
    <property type="molecule type" value="Genomic_DNA"/>
</dbReference>
<dbReference type="SUPFAM" id="SSF48179">
    <property type="entry name" value="6-phosphogluconate dehydrogenase C-terminal domain-like"/>
    <property type="match status" value="1"/>
</dbReference>
<dbReference type="Gene3D" id="1.10.1040.10">
    <property type="entry name" value="N-(1-d-carboxylethyl)-l-norvaline Dehydrogenase, domain 2"/>
    <property type="match status" value="1"/>
</dbReference>
<dbReference type="GO" id="GO:0005737">
    <property type="term" value="C:cytoplasm"/>
    <property type="evidence" value="ECO:0007669"/>
    <property type="project" value="UniProtKB-SubCell"/>
</dbReference>
<dbReference type="InterPro" id="IPR006176">
    <property type="entry name" value="3-OHacyl-CoA_DH_NAD-bd"/>
</dbReference>
<feature type="binding site" evidence="11">
    <location>
        <position position="260"/>
    </location>
    <ligand>
        <name>NAD(+)</name>
        <dbReference type="ChEBI" id="CHEBI:57540"/>
    </ligand>
</feature>
<comment type="caution">
    <text evidence="14">The sequence shown here is derived from an EMBL/GenBank/DDBJ whole genome shotgun (WGS) entry which is preliminary data.</text>
</comment>
<dbReference type="SUPFAM" id="SSF51735">
    <property type="entry name" value="NAD(P)-binding Rossmann-fold domains"/>
    <property type="match status" value="1"/>
</dbReference>
<keyword evidence="7 11" id="KW-0520">NAD</keyword>
<dbReference type="InterPro" id="IPR022694">
    <property type="entry name" value="3-OHacyl-CoA_DH"/>
</dbReference>